<proteinExistence type="predicted"/>
<name>A0ABV7TQT3_9NEIS</name>
<reference evidence="2" key="1">
    <citation type="journal article" date="2019" name="Int. J. Syst. Evol. Microbiol.">
        <title>The Global Catalogue of Microorganisms (GCM) 10K type strain sequencing project: providing services to taxonomists for standard genome sequencing and annotation.</title>
        <authorList>
            <consortium name="The Broad Institute Genomics Platform"/>
            <consortium name="The Broad Institute Genome Sequencing Center for Infectious Disease"/>
            <person name="Wu L."/>
            <person name="Ma J."/>
        </authorList>
    </citation>
    <scope>NUCLEOTIDE SEQUENCE [LARGE SCALE GENOMIC DNA]</scope>
    <source>
        <strain evidence="2">KCTC 42195</strain>
    </source>
</reference>
<protein>
    <submittedName>
        <fullName evidence="1">Uncharacterized protein</fullName>
    </submittedName>
</protein>
<dbReference type="EMBL" id="JBHRYH010000002">
    <property type="protein sequence ID" value="MFC3624818.1"/>
    <property type="molecule type" value="Genomic_DNA"/>
</dbReference>
<gene>
    <name evidence="1" type="ORF">ACFOKJ_01475</name>
</gene>
<accession>A0ABV7TQT3</accession>
<organism evidence="1 2">
    <name type="scientific">Vogesella amnigena</name>
    <dbReference type="NCBI Taxonomy" id="1507449"/>
    <lineage>
        <taxon>Bacteria</taxon>
        <taxon>Pseudomonadati</taxon>
        <taxon>Pseudomonadota</taxon>
        <taxon>Betaproteobacteria</taxon>
        <taxon>Neisseriales</taxon>
        <taxon>Chromobacteriaceae</taxon>
        <taxon>Vogesella</taxon>
    </lineage>
</organism>
<sequence>MTEFELIDAICHGVNPVTGEVLDTPRDPALDRARLHYLDELMRVQGRRMSGARPPMHGKAWGAEDDSRLRALWGEGRDADTIAAELGRGMGAIIARLVHIGACQDRDLARQEHDRRLAAKA</sequence>
<comment type="caution">
    <text evidence="1">The sequence shown here is derived from an EMBL/GenBank/DDBJ whole genome shotgun (WGS) entry which is preliminary data.</text>
</comment>
<evidence type="ECO:0000313" key="1">
    <source>
        <dbReference type="EMBL" id="MFC3624818.1"/>
    </source>
</evidence>
<dbReference type="Proteomes" id="UP001595636">
    <property type="component" value="Unassembled WGS sequence"/>
</dbReference>
<keyword evidence="2" id="KW-1185">Reference proteome</keyword>
<evidence type="ECO:0000313" key="2">
    <source>
        <dbReference type="Proteomes" id="UP001595636"/>
    </source>
</evidence>
<dbReference type="RefSeq" id="WP_390276207.1">
    <property type="nucleotide sequence ID" value="NZ_JBHRYH010000002.1"/>
</dbReference>